<evidence type="ECO:0000313" key="2">
    <source>
        <dbReference type="Proteomes" id="UP000612893"/>
    </source>
</evidence>
<protein>
    <submittedName>
        <fullName evidence="1">Uncharacterized protein</fullName>
    </submittedName>
</protein>
<dbReference type="Gene3D" id="2.130.10.10">
    <property type="entry name" value="YVTN repeat-like/Quinoprotein amine dehydrogenase"/>
    <property type="match status" value="1"/>
</dbReference>
<sequence length="71" mass="7404">MQIDPRGRFLLVIEKGTNLIDVYGIASDGSLNGPTSFPSVGAVPFGMAFRPGKRSEFVVADAQAAPTVPAP</sequence>
<dbReference type="AlphaFoldDB" id="A0A934JVI1"/>
<keyword evidence="2" id="KW-1185">Reference proteome</keyword>
<dbReference type="Proteomes" id="UP000612893">
    <property type="component" value="Unassembled WGS sequence"/>
</dbReference>
<dbReference type="RefSeq" id="WP_338198362.1">
    <property type="nucleotide sequence ID" value="NZ_JAEKNR010000005.1"/>
</dbReference>
<dbReference type="EMBL" id="JAEKNR010000005">
    <property type="protein sequence ID" value="MBJ7596531.1"/>
    <property type="molecule type" value="Genomic_DNA"/>
</dbReference>
<gene>
    <name evidence="1" type="ORF">JF922_00360</name>
</gene>
<proteinExistence type="predicted"/>
<dbReference type="SUPFAM" id="SSF63829">
    <property type="entry name" value="Calcium-dependent phosphotriesterase"/>
    <property type="match status" value="1"/>
</dbReference>
<name>A0A934JVI1_9BACT</name>
<reference evidence="1" key="1">
    <citation type="submission" date="2020-10" db="EMBL/GenBank/DDBJ databases">
        <title>Ca. Dormibacterota MAGs.</title>
        <authorList>
            <person name="Montgomery K."/>
        </authorList>
    </citation>
    <scope>NUCLEOTIDE SEQUENCE [LARGE SCALE GENOMIC DNA]</scope>
    <source>
        <strain evidence="1">SC8812_S17_10</strain>
    </source>
</reference>
<comment type="caution">
    <text evidence="1">The sequence shown here is derived from an EMBL/GenBank/DDBJ whole genome shotgun (WGS) entry which is preliminary data.</text>
</comment>
<evidence type="ECO:0000313" key="1">
    <source>
        <dbReference type="EMBL" id="MBJ7596531.1"/>
    </source>
</evidence>
<accession>A0A934JVI1</accession>
<dbReference type="InterPro" id="IPR015943">
    <property type="entry name" value="WD40/YVTN_repeat-like_dom_sf"/>
</dbReference>
<organism evidence="1 2">
    <name type="scientific">Candidatus Nephthysia bennettiae</name>
    <dbReference type="NCBI Taxonomy" id="3127016"/>
    <lineage>
        <taxon>Bacteria</taxon>
        <taxon>Bacillati</taxon>
        <taxon>Candidatus Dormiibacterota</taxon>
        <taxon>Candidatus Dormibacteria</taxon>
        <taxon>Candidatus Dormibacterales</taxon>
        <taxon>Candidatus Dormibacteraceae</taxon>
        <taxon>Candidatus Nephthysia</taxon>
    </lineage>
</organism>